<evidence type="ECO:0000256" key="6">
    <source>
        <dbReference type="PIRSR" id="PIRSR000097-3"/>
    </source>
</evidence>
<dbReference type="Gene3D" id="3.20.20.100">
    <property type="entry name" value="NADP-dependent oxidoreductase domain"/>
    <property type="match status" value="1"/>
</dbReference>
<comment type="caution">
    <text evidence="8">The sequence shown here is derived from an EMBL/GenBank/DDBJ whole genome shotgun (WGS) entry which is preliminary data.</text>
</comment>
<feature type="domain" description="NADP-dependent oxidoreductase" evidence="7">
    <location>
        <begin position="57"/>
        <end position="307"/>
    </location>
</feature>
<sequence length="329" mass="36764">MTLGARLSVALIKTSAKKLIMLGCFFNSLKTPGESQKRDENLLEETYLLANGVKIPKIGFGTWMIADNAAAATAVHEAIDAGYRHIDTAEAYGNEVGVGEGVRAAGIARQDIFVNTKLAAEIKEHDAAVKAIDESLQKLNLDYIDMMIIHAPKPWAKYDEPDRYFEGNLEAWRALEEAYKAGKLRAIGVSNFDPTDLRNLLDHAEIAPMVDQVLAHITQTPFKTIEFAKQHHILVEAYSPFGHGEMFKNQAIKQMAEKYHVSVAQLGMRYLLQLGLLPLPKTVKPEHMKANAEVDFEINETDMSTLEHMKPLTDYGQYQSFPVYSDRLS</sequence>
<keyword evidence="2" id="KW-0521">NADP</keyword>
<dbReference type="PROSITE" id="PS00798">
    <property type="entry name" value="ALDOKETO_REDUCTASE_1"/>
    <property type="match status" value="1"/>
</dbReference>
<feature type="binding site" evidence="5">
    <location>
        <position position="150"/>
    </location>
    <ligand>
        <name>substrate</name>
    </ligand>
</feature>
<evidence type="ECO:0000256" key="5">
    <source>
        <dbReference type="PIRSR" id="PIRSR000097-2"/>
    </source>
</evidence>
<organism evidence="8 9">
    <name type="scientific">Lacticaseibacillus rhamnosus (strain LMS2-1)</name>
    <dbReference type="NCBI Taxonomy" id="525361"/>
    <lineage>
        <taxon>Bacteria</taxon>
        <taxon>Bacillati</taxon>
        <taxon>Bacillota</taxon>
        <taxon>Bacilli</taxon>
        <taxon>Lactobacillales</taxon>
        <taxon>Lactobacillaceae</taxon>
        <taxon>Lacticaseibacillus</taxon>
    </lineage>
</organism>
<protein>
    <submittedName>
        <fullName evidence="8">Oxidoreductase, aldo/keto reductase family protein</fullName>
        <ecNumber evidence="8">1.1.1.274</ecNumber>
    </submittedName>
</protein>
<evidence type="ECO:0000256" key="4">
    <source>
        <dbReference type="PIRSR" id="PIRSR000097-1"/>
    </source>
</evidence>
<name>C2K103_LACRM</name>
<dbReference type="HOGENOM" id="CLU_023205_0_1_9"/>
<dbReference type="PANTHER" id="PTHR43827:SF3">
    <property type="entry name" value="NADP-DEPENDENT OXIDOREDUCTASE DOMAIN-CONTAINING PROTEIN"/>
    <property type="match status" value="1"/>
</dbReference>
<accession>C2K103</accession>
<evidence type="ECO:0000256" key="2">
    <source>
        <dbReference type="ARBA" id="ARBA00022857"/>
    </source>
</evidence>
<keyword evidence="9" id="KW-1185">Reference proteome</keyword>
<dbReference type="FunFam" id="3.20.20.100:FF:000002">
    <property type="entry name" value="2,5-diketo-D-gluconic acid reductase A"/>
    <property type="match status" value="1"/>
</dbReference>
<evidence type="ECO:0000259" key="7">
    <source>
        <dbReference type="Pfam" id="PF00248"/>
    </source>
</evidence>
<dbReference type="PRINTS" id="PR00069">
    <property type="entry name" value="ALDKETRDTASE"/>
</dbReference>
<dbReference type="GO" id="GO:0050580">
    <property type="term" value="F:2,5-didehydrogluconate reductase activity"/>
    <property type="evidence" value="ECO:0007669"/>
    <property type="project" value="UniProtKB-EC"/>
</dbReference>
<dbReference type="Proteomes" id="UP000004525">
    <property type="component" value="Unassembled WGS sequence"/>
</dbReference>
<dbReference type="CDD" id="cd19071">
    <property type="entry name" value="AKR_AKR1-5-like"/>
    <property type="match status" value="1"/>
</dbReference>
<dbReference type="EMBL" id="ACIZ01000112">
    <property type="protein sequence ID" value="EEN79179.1"/>
    <property type="molecule type" value="Genomic_DNA"/>
</dbReference>
<feature type="active site" description="Proton donor" evidence="4">
    <location>
        <position position="92"/>
    </location>
</feature>
<dbReference type="PIRSF" id="PIRSF000097">
    <property type="entry name" value="AKR"/>
    <property type="match status" value="1"/>
</dbReference>
<dbReference type="InterPro" id="IPR023210">
    <property type="entry name" value="NADP_OxRdtase_dom"/>
</dbReference>
<comment type="similarity">
    <text evidence="1">Belongs to the aldo/keto reductase family.</text>
</comment>
<dbReference type="Pfam" id="PF00248">
    <property type="entry name" value="Aldo_ket_red"/>
    <property type="match status" value="1"/>
</dbReference>
<dbReference type="InterPro" id="IPR020471">
    <property type="entry name" value="AKR"/>
</dbReference>
<evidence type="ECO:0000313" key="9">
    <source>
        <dbReference type="Proteomes" id="UP000004525"/>
    </source>
</evidence>
<dbReference type="InterPro" id="IPR036812">
    <property type="entry name" value="NAD(P)_OxRdtase_dom_sf"/>
</dbReference>
<dbReference type="SUPFAM" id="SSF51430">
    <property type="entry name" value="NAD(P)-linked oxidoreductase"/>
    <property type="match status" value="1"/>
</dbReference>
<evidence type="ECO:0000313" key="8">
    <source>
        <dbReference type="EMBL" id="EEN79179.1"/>
    </source>
</evidence>
<gene>
    <name evidence="8" type="ORF">HMPREF0539_2838</name>
</gene>
<feature type="site" description="Lowers pKa of active site Tyr" evidence="6">
    <location>
        <position position="117"/>
    </location>
</feature>
<evidence type="ECO:0000256" key="3">
    <source>
        <dbReference type="ARBA" id="ARBA00023002"/>
    </source>
</evidence>
<dbReference type="InterPro" id="IPR018170">
    <property type="entry name" value="Aldo/ket_reductase_CS"/>
</dbReference>
<dbReference type="PANTHER" id="PTHR43827">
    <property type="entry name" value="2,5-DIKETO-D-GLUCONIC ACID REDUCTASE"/>
    <property type="match status" value="1"/>
</dbReference>
<dbReference type="AlphaFoldDB" id="C2K103"/>
<evidence type="ECO:0000256" key="1">
    <source>
        <dbReference type="ARBA" id="ARBA00007905"/>
    </source>
</evidence>
<keyword evidence="3 8" id="KW-0560">Oxidoreductase</keyword>
<dbReference type="EC" id="1.1.1.274" evidence="8"/>
<reference evidence="8" key="1">
    <citation type="submission" date="2009-01" db="EMBL/GenBank/DDBJ databases">
        <authorList>
            <person name="Qin X."/>
            <person name="Bachman B."/>
            <person name="Battles P."/>
            <person name="Bell A."/>
            <person name="Bess C."/>
            <person name="Bickham C."/>
            <person name="Chaboub L."/>
            <person name="Chen D."/>
            <person name="Coyle M."/>
            <person name="Deiros D.R."/>
            <person name="Dinh H."/>
            <person name="Forbes L."/>
            <person name="Fowler G."/>
            <person name="Francisco L."/>
            <person name="Fu Q."/>
            <person name="Gubbala S."/>
            <person name="Hale W."/>
            <person name="Han Y."/>
            <person name="Hemphill L."/>
            <person name="Highlander S.K."/>
            <person name="Hirani K."/>
            <person name="Hogues M."/>
            <person name="Jackson L."/>
            <person name="Jakkamsetti A."/>
            <person name="Javaid M."/>
            <person name="Jiang H."/>
            <person name="Korchina V."/>
            <person name="Kovar C."/>
            <person name="Lara F."/>
            <person name="Lee S."/>
            <person name="Mata R."/>
            <person name="Mathew T."/>
            <person name="Moen C."/>
            <person name="Morales K."/>
            <person name="Munidasa M."/>
            <person name="Nazareth L."/>
            <person name="Ngo R."/>
            <person name="Nguyen L."/>
            <person name="Okwuonu G."/>
            <person name="Ongeri F."/>
            <person name="Patil S."/>
            <person name="Petrosino J."/>
            <person name="Pham C."/>
            <person name="Pham P."/>
            <person name="Pu L.-L."/>
            <person name="Puazo M."/>
            <person name="Raj R."/>
            <person name="Reid J."/>
            <person name="Rouhana J."/>
            <person name="Saada N."/>
            <person name="Shang Y."/>
            <person name="Simmons D."/>
            <person name="Thornton R."/>
            <person name="Warren J."/>
            <person name="Weissenberger G."/>
            <person name="Zhang J."/>
            <person name="Zhang L."/>
            <person name="Zhou C."/>
            <person name="Zhu D."/>
            <person name="Muzny D."/>
            <person name="Worley K."/>
            <person name="Gibbs R."/>
        </authorList>
    </citation>
    <scope>NUCLEOTIDE SEQUENCE [LARGE SCALE GENOMIC DNA]</scope>
    <source>
        <strain evidence="8">LMS2-1</strain>
    </source>
</reference>
<proteinExistence type="inferred from homology"/>